<evidence type="ECO:0000313" key="5">
    <source>
        <dbReference type="Proteomes" id="UP001138751"/>
    </source>
</evidence>
<keyword evidence="1 4" id="KW-0489">Methyltransferase</keyword>
<feature type="domain" description="Histidine-specific methyltransferase SAM-dependent" evidence="3">
    <location>
        <begin position="25"/>
        <end position="323"/>
    </location>
</feature>
<evidence type="ECO:0000256" key="2">
    <source>
        <dbReference type="ARBA" id="ARBA00022679"/>
    </source>
</evidence>
<dbReference type="InterPro" id="IPR019257">
    <property type="entry name" value="MeTrfase_dom"/>
</dbReference>
<dbReference type="PIRSF" id="PIRSF018005">
    <property type="entry name" value="UCP018005"/>
    <property type="match status" value="1"/>
</dbReference>
<keyword evidence="2 4" id="KW-0808">Transferase</keyword>
<proteinExistence type="predicted"/>
<reference evidence="4" key="1">
    <citation type="submission" date="2020-01" db="EMBL/GenBank/DDBJ databases">
        <authorList>
            <person name="Rat A."/>
        </authorList>
    </citation>
    <scope>NUCLEOTIDE SEQUENCE</scope>
    <source>
        <strain evidence="4">LMG 31231</strain>
    </source>
</reference>
<dbReference type="GO" id="GO:0052706">
    <property type="term" value="F:L-histidine N(alpha)-methyltransferase activity"/>
    <property type="evidence" value="ECO:0007669"/>
    <property type="project" value="UniProtKB-EC"/>
</dbReference>
<dbReference type="EMBL" id="JAAEDM010000001">
    <property type="protein sequence ID" value="MBR0669673.1"/>
    <property type="molecule type" value="Genomic_DNA"/>
</dbReference>
<dbReference type="InterPro" id="IPR029063">
    <property type="entry name" value="SAM-dependent_MTases_sf"/>
</dbReference>
<dbReference type="RefSeq" id="WP_211860020.1">
    <property type="nucleotide sequence ID" value="NZ_JAAEDM010000001.1"/>
</dbReference>
<dbReference type="AlphaFoldDB" id="A0A9X9WR94"/>
<organism evidence="4 5">
    <name type="scientific">Neoroseomonas soli</name>
    <dbReference type="NCBI Taxonomy" id="1081025"/>
    <lineage>
        <taxon>Bacteria</taxon>
        <taxon>Pseudomonadati</taxon>
        <taxon>Pseudomonadota</taxon>
        <taxon>Alphaproteobacteria</taxon>
        <taxon>Acetobacterales</taxon>
        <taxon>Acetobacteraceae</taxon>
        <taxon>Neoroseomonas</taxon>
    </lineage>
</organism>
<evidence type="ECO:0000259" key="3">
    <source>
        <dbReference type="Pfam" id="PF10017"/>
    </source>
</evidence>
<dbReference type="NCBIfam" id="TIGR03438">
    <property type="entry name" value="egtD_ergothio"/>
    <property type="match status" value="1"/>
</dbReference>
<dbReference type="Gene3D" id="3.40.50.150">
    <property type="entry name" value="Vaccinia Virus protein VP39"/>
    <property type="match status" value="1"/>
</dbReference>
<dbReference type="InterPro" id="IPR051128">
    <property type="entry name" value="EgtD_Methyltrsf_superfamily"/>
</dbReference>
<reference evidence="4" key="2">
    <citation type="journal article" date="2021" name="Syst. Appl. Microbiol.">
        <title>Roseomonas hellenica sp. nov., isolated from roots of wild-growing Alkanna tinctoria.</title>
        <authorList>
            <person name="Rat A."/>
            <person name="Naranjo H.D."/>
            <person name="Lebbe L."/>
            <person name="Cnockaert M."/>
            <person name="Krigas N."/>
            <person name="Grigoriadou K."/>
            <person name="Maloupa E."/>
            <person name="Willems A."/>
        </authorList>
    </citation>
    <scope>NUCLEOTIDE SEQUENCE</scope>
    <source>
        <strain evidence="4">LMG 31231</strain>
    </source>
</reference>
<evidence type="ECO:0000256" key="1">
    <source>
        <dbReference type="ARBA" id="ARBA00022603"/>
    </source>
</evidence>
<sequence>MSAHARKKPQRHAKADDAERSALLADALRGLAAPQKALPCKWLYDEAGAALFGEITRLPEYYPTRTERRILQDRAAEIGTAAGPGAAVVEFGSGDGEKAAILLGGMPNPAAYVPVDIAPAWLDEASRKVAAVHPRVPVLPVLADFSRPFALPRALGAARRVGFFPGSTIGNFTPSEASTFLERARRTLGDRALLVLGADLIKDRDVLIPAYDDAAGITARFNLNLLARLNRVCGADFDLAAFRHCAKWNDAEDRIEMHLIARCSQTVTLAGRRFHLAAGESIHTENSHKYDPEKLGRLFAASGWVILASWTDPDRLFSVGLLHAPPETRPE</sequence>
<dbReference type="PANTHER" id="PTHR43397">
    <property type="entry name" value="ERGOTHIONEINE BIOSYNTHESIS PROTEIN 1"/>
    <property type="match status" value="1"/>
</dbReference>
<name>A0A9X9WR94_9PROT</name>
<dbReference type="PANTHER" id="PTHR43397:SF1">
    <property type="entry name" value="ERGOTHIONEINE BIOSYNTHESIS PROTEIN 1"/>
    <property type="match status" value="1"/>
</dbReference>
<dbReference type="Proteomes" id="UP001138751">
    <property type="component" value="Unassembled WGS sequence"/>
</dbReference>
<dbReference type="InterPro" id="IPR035094">
    <property type="entry name" value="EgtD"/>
</dbReference>
<dbReference type="GO" id="GO:0032259">
    <property type="term" value="P:methylation"/>
    <property type="evidence" value="ECO:0007669"/>
    <property type="project" value="UniProtKB-KW"/>
</dbReference>
<comment type="caution">
    <text evidence="4">The sequence shown here is derived from an EMBL/GenBank/DDBJ whole genome shotgun (WGS) entry which is preliminary data.</text>
</comment>
<dbReference type="Pfam" id="PF10017">
    <property type="entry name" value="Methyltransf_33"/>
    <property type="match status" value="1"/>
</dbReference>
<dbReference type="EC" id="2.1.1.44" evidence="4"/>
<accession>A0A9X9WR94</accession>
<protein>
    <submittedName>
        <fullName evidence="4">L-histidine N(Alpha)-methyltransferase</fullName>
        <ecNumber evidence="4">2.1.1.44</ecNumber>
    </submittedName>
</protein>
<evidence type="ECO:0000313" key="4">
    <source>
        <dbReference type="EMBL" id="MBR0669673.1"/>
    </source>
</evidence>
<dbReference type="InterPro" id="IPR017804">
    <property type="entry name" value="MeTrfase_EgtD-like"/>
</dbReference>
<dbReference type="SUPFAM" id="SSF53335">
    <property type="entry name" value="S-adenosyl-L-methionine-dependent methyltransferases"/>
    <property type="match status" value="1"/>
</dbReference>
<gene>
    <name evidence="4" type="primary">egtD</name>
    <name evidence="4" type="ORF">GXW76_00685</name>
</gene>
<keyword evidence="5" id="KW-1185">Reference proteome</keyword>